<feature type="compositionally biased region" description="Basic and acidic residues" evidence="5">
    <location>
        <begin position="328"/>
        <end position="349"/>
    </location>
</feature>
<feature type="region of interest" description="Disordered" evidence="5">
    <location>
        <begin position="968"/>
        <end position="996"/>
    </location>
</feature>
<feature type="compositionally biased region" description="Polar residues" evidence="5">
    <location>
        <begin position="298"/>
        <end position="318"/>
    </location>
</feature>
<feature type="region of interest" description="Disordered" evidence="5">
    <location>
        <begin position="685"/>
        <end position="711"/>
    </location>
</feature>
<comment type="subcellular location">
    <subcellularLocation>
        <location evidence="1">Membrane</location>
        <topology evidence="1">Multi-pass membrane protein</topology>
    </subcellularLocation>
</comment>
<feature type="domain" description="TM7S3/TM198-like" evidence="7">
    <location>
        <begin position="2"/>
        <end position="192"/>
    </location>
</feature>
<feature type="compositionally biased region" description="Low complexity" evidence="5">
    <location>
        <begin position="686"/>
        <end position="699"/>
    </location>
</feature>
<evidence type="ECO:0000256" key="1">
    <source>
        <dbReference type="ARBA" id="ARBA00004141"/>
    </source>
</evidence>
<reference evidence="8" key="2">
    <citation type="submission" date="2023-06" db="EMBL/GenBank/DDBJ databases">
        <authorList>
            <consortium name="Lawrence Berkeley National Laboratory"/>
            <person name="Haridas S."/>
            <person name="Hensen N."/>
            <person name="Bonometti L."/>
            <person name="Westerberg I."/>
            <person name="Brannstrom I.O."/>
            <person name="Guillou S."/>
            <person name="Cros-Aarteil S."/>
            <person name="Calhoun S."/>
            <person name="Kuo A."/>
            <person name="Mondo S."/>
            <person name="Pangilinan J."/>
            <person name="Riley R."/>
            <person name="Labutti K."/>
            <person name="Andreopoulos B."/>
            <person name="Lipzen A."/>
            <person name="Chen C."/>
            <person name="Yanf M."/>
            <person name="Daum C."/>
            <person name="Ng V."/>
            <person name="Clum A."/>
            <person name="Steindorff A."/>
            <person name="Ohm R."/>
            <person name="Martin F."/>
            <person name="Silar P."/>
            <person name="Natvig D."/>
            <person name="Lalanne C."/>
            <person name="Gautier V."/>
            <person name="Ament-Velasquez S.L."/>
            <person name="Kruys A."/>
            <person name="Hutchinson M.I."/>
            <person name="Powell A.J."/>
            <person name="Barry K."/>
            <person name="Miller A.N."/>
            <person name="Grigoriev I.V."/>
            <person name="Debuchy R."/>
            <person name="Gladieux P."/>
            <person name="Thoren M.H."/>
            <person name="Johannesson H."/>
        </authorList>
    </citation>
    <scope>NUCLEOTIDE SEQUENCE</scope>
    <source>
        <strain evidence="8">SMH4131-1</strain>
    </source>
</reference>
<feature type="region of interest" description="Disordered" evidence="5">
    <location>
        <begin position="556"/>
        <end position="626"/>
    </location>
</feature>
<dbReference type="PANTHER" id="PTHR39469">
    <property type="entry name" value="CHROMOSOME 1, WHOLE GENOME SHOTGUN SEQUENCE"/>
    <property type="match status" value="1"/>
</dbReference>
<protein>
    <recommendedName>
        <fullName evidence="7">TM7S3/TM198-like domain-containing protein</fullName>
    </recommendedName>
</protein>
<keyword evidence="9" id="KW-1185">Reference proteome</keyword>
<sequence>MVGIRTKWLHTFFSTAFLASLGTSVLIIYVMVPPVTNPIQGAYVVAAVCTGLILGGLAIIFKEIAECLGCLLGGFCLSMWLLTLQAGGLIKTTDGKVGFIAAFTIVGFAMYFSRWTRAYSLIACNCFSGATAAVLGIDCFSRAGYKEFWAYLWALNDNLFPLGTETYPLTRGMRVEIAVTILIFLSGIVSQLKLWRIIKERRDKHDAEVALGERALRAEEENVGRKVEEMTTRERREWERVYGNGSISPVDSTDSGVCDLESEKRLRHSKGASTTTTTRALSTTEIGGSEIAIYTADGTTESPPSNALSADTALSQDNEGSRVTVRVGQDDFPVRSDGDAPLEKKKEVETGEKVEMKRVSSITSLWRRNSQGVNPSPAIVPLPFTIPKTRENDDRSSVATFADEDDGEPDFMAQIRDGKAGNMVRRLSNSSAELLRRFSQRSSPPKMEEGGGPAGDSYEGLIGPALSVKDETDSIAGNLDEMSSEEDLDSVREWKSPRYVDMDLDTDGKAEGAADMPLAEQIEKELGIGSLAGTDRKMSAADTVLTTSTGLPAIVQAASNESRRASAAEQGSKAGADAEEREISLASPELTHTHESDAKSSKRPRSVASVDSIAASLTRGNLPRSLSRVALSYRTNEWAKHLSVAETPEPDTLHVHEKPEEAGSHVMNEEPAPLDVVDLQQTAENATPARAAPRSASATSNYTTQPHMVSRSSSRASLSGFQEATGFPMQVAGTPEPLSRNRLIPYRSMSGTLRGRSSLMFAEPIAEEGDVESSYRTPKQGTTDSGPAAARPMSPQPLQRELSTSVSVPNLSMYPTTQGVASYEPPQTLIGMRERLLRNKLSGTWGPSAADAAMGNIDAARPDSRHGSDSGSLNNYPIFTSGISGEQNNSPLDADDIPLSQRRLMIRQSSLNLASKASRQSLAELSQFDSHQPPRRSYLPSEAARQAQLASFRNSVAADLRTSASFAHLSTRDSSSTPLGPSTSMSSLRGAYGRDSSSSGVVDIQRHIEVQRNFLLGQKEAEAQRRETERHELELGQREFELRMRSGALMEAHRDAMRRLQRGVRHD</sequence>
<dbReference type="Pfam" id="PF13886">
    <property type="entry name" value="TM7S3_TM198"/>
    <property type="match status" value="1"/>
</dbReference>
<dbReference type="AlphaFoldDB" id="A0AAE0MK05"/>
<comment type="caution">
    <text evidence="8">The sequence shown here is derived from an EMBL/GenBank/DDBJ whole genome shotgun (WGS) entry which is preliminary data.</text>
</comment>
<gene>
    <name evidence="8" type="ORF">B0T19DRAFT_382931</name>
</gene>
<feature type="transmembrane region" description="Helical" evidence="6">
    <location>
        <begin position="96"/>
        <end position="112"/>
    </location>
</feature>
<feature type="compositionally biased region" description="Polar residues" evidence="5">
    <location>
        <begin position="972"/>
        <end position="987"/>
    </location>
</feature>
<evidence type="ECO:0000259" key="7">
    <source>
        <dbReference type="Pfam" id="PF13886"/>
    </source>
</evidence>
<dbReference type="EMBL" id="JAUEPO010000002">
    <property type="protein sequence ID" value="KAK3333904.1"/>
    <property type="molecule type" value="Genomic_DNA"/>
</dbReference>
<dbReference type="PANTHER" id="PTHR39469:SF1">
    <property type="entry name" value="DUF4203 DOMAIN-CONTAINING PROTEIN"/>
    <property type="match status" value="1"/>
</dbReference>
<name>A0AAE0MK05_9PEZI</name>
<evidence type="ECO:0000256" key="6">
    <source>
        <dbReference type="SAM" id="Phobius"/>
    </source>
</evidence>
<feature type="region of interest" description="Disordered" evidence="5">
    <location>
        <begin position="298"/>
        <end position="349"/>
    </location>
</feature>
<reference evidence="8" key="1">
    <citation type="journal article" date="2023" name="Mol. Phylogenet. Evol.">
        <title>Genome-scale phylogeny and comparative genomics of the fungal order Sordariales.</title>
        <authorList>
            <person name="Hensen N."/>
            <person name="Bonometti L."/>
            <person name="Westerberg I."/>
            <person name="Brannstrom I.O."/>
            <person name="Guillou S."/>
            <person name="Cros-Aarteil S."/>
            <person name="Calhoun S."/>
            <person name="Haridas S."/>
            <person name="Kuo A."/>
            <person name="Mondo S."/>
            <person name="Pangilinan J."/>
            <person name="Riley R."/>
            <person name="LaButti K."/>
            <person name="Andreopoulos B."/>
            <person name="Lipzen A."/>
            <person name="Chen C."/>
            <person name="Yan M."/>
            <person name="Daum C."/>
            <person name="Ng V."/>
            <person name="Clum A."/>
            <person name="Steindorff A."/>
            <person name="Ohm R.A."/>
            <person name="Martin F."/>
            <person name="Silar P."/>
            <person name="Natvig D.O."/>
            <person name="Lalanne C."/>
            <person name="Gautier V."/>
            <person name="Ament-Velasquez S.L."/>
            <person name="Kruys A."/>
            <person name="Hutchinson M.I."/>
            <person name="Powell A.J."/>
            <person name="Barry K."/>
            <person name="Miller A.N."/>
            <person name="Grigoriev I.V."/>
            <person name="Debuchy R."/>
            <person name="Gladieux P."/>
            <person name="Hiltunen Thoren M."/>
            <person name="Johannesson H."/>
        </authorList>
    </citation>
    <scope>NUCLEOTIDE SEQUENCE</scope>
    <source>
        <strain evidence="8">SMH4131-1</strain>
    </source>
</reference>
<dbReference type="GO" id="GO:0016020">
    <property type="term" value="C:membrane"/>
    <property type="evidence" value="ECO:0007669"/>
    <property type="project" value="UniProtKB-SubCell"/>
</dbReference>
<keyword evidence="3 6" id="KW-1133">Transmembrane helix</keyword>
<evidence type="ECO:0000256" key="2">
    <source>
        <dbReference type="ARBA" id="ARBA00022692"/>
    </source>
</evidence>
<feature type="region of interest" description="Disordered" evidence="5">
    <location>
        <begin position="767"/>
        <end position="810"/>
    </location>
</feature>
<evidence type="ECO:0000256" key="4">
    <source>
        <dbReference type="ARBA" id="ARBA00023136"/>
    </source>
</evidence>
<feature type="transmembrane region" description="Helical" evidence="6">
    <location>
        <begin position="119"/>
        <end position="137"/>
    </location>
</feature>
<organism evidence="8 9">
    <name type="scientific">Cercophora scortea</name>
    <dbReference type="NCBI Taxonomy" id="314031"/>
    <lineage>
        <taxon>Eukaryota</taxon>
        <taxon>Fungi</taxon>
        <taxon>Dikarya</taxon>
        <taxon>Ascomycota</taxon>
        <taxon>Pezizomycotina</taxon>
        <taxon>Sordariomycetes</taxon>
        <taxon>Sordariomycetidae</taxon>
        <taxon>Sordariales</taxon>
        <taxon>Lasiosphaeriaceae</taxon>
        <taxon>Cercophora</taxon>
    </lineage>
</organism>
<evidence type="ECO:0000313" key="9">
    <source>
        <dbReference type="Proteomes" id="UP001286456"/>
    </source>
</evidence>
<feature type="compositionally biased region" description="Basic and acidic residues" evidence="5">
    <location>
        <begin position="591"/>
        <end position="600"/>
    </location>
</feature>
<proteinExistence type="predicted"/>
<feature type="compositionally biased region" description="Polar residues" evidence="5">
    <location>
        <begin position="801"/>
        <end position="810"/>
    </location>
</feature>
<feature type="compositionally biased region" description="Polar residues" evidence="5">
    <location>
        <begin position="774"/>
        <end position="785"/>
    </location>
</feature>
<evidence type="ECO:0000313" key="8">
    <source>
        <dbReference type="EMBL" id="KAK3333904.1"/>
    </source>
</evidence>
<feature type="transmembrane region" description="Helical" evidence="6">
    <location>
        <begin position="68"/>
        <end position="90"/>
    </location>
</feature>
<accession>A0AAE0MK05</accession>
<feature type="region of interest" description="Disordered" evidence="5">
    <location>
        <begin position="438"/>
        <end position="462"/>
    </location>
</feature>
<dbReference type="Proteomes" id="UP001286456">
    <property type="component" value="Unassembled WGS sequence"/>
</dbReference>
<evidence type="ECO:0000256" key="5">
    <source>
        <dbReference type="SAM" id="MobiDB-lite"/>
    </source>
</evidence>
<evidence type="ECO:0000256" key="3">
    <source>
        <dbReference type="ARBA" id="ARBA00022989"/>
    </source>
</evidence>
<keyword evidence="2 6" id="KW-0812">Transmembrane</keyword>
<dbReference type="InterPro" id="IPR025256">
    <property type="entry name" value="TM7S3/TM198-like_dom"/>
</dbReference>
<keyword evidence="4 6" id="KW-0472">Membrane</keyword>
<feature type="transmembrane region" description="Helical" evidence="6">
    <location>
        <begin position="38"/>
        <end position="61"/>
    </location>
</feature>
<feature type="transmembrane region" description="Helical" evidence="6">
    <location>
        <begin position="12"/>
        <end position="32"/>
    </location>
</feature>